<proteinExistence type="predicted"/>
<dbReference type="PANTHER" id="PTHR43615">
    <property type="entry name" value="PHOSPHOENOLPYRUVATE SYNTHASE-RELATED"/>
    <property type="match status" value="1"/>
</dbReference>
<sequence>MQKQLSKRQETYKHFINQVKDESFKTKFETLYQFALQAANIRDDHHFYIDAMLDAKARVYLLKIGELLVQKGAIPHQEDLWYLYDEEVQKKALTTSISFNSVIQQRKIEMKENEDIQPPAYIGTPTEAELQQVERMLGSLRENEKNNTHDVIHGIGASSGIVSGRVKSHYMC</sequence>
<dbReference type="EMBL" id="AP021906">
    <property type="protein sequence ID" value="BBP92545.1"/>
    <property type="molecule type" value="Genomic_DNA"/>
</dbReference>
<reference evidence="1 2" key="1">
    <citation type="submission" date="2019-12" db="EMBL/GenBank/DDBJ databases">
        <title>Full genome sequence of a Bacillus safensis strain isolated from commercially available natto in Indonesia.</title>
        <authorList>
            <person name="Yoshida M."/>
            <person name="Uomi M."/>
            <person name="Waturangi D."/>
            <person name="Ekaputri J.J."/>
            <person name="Setiamarga D.H.E."/>
        </authorList>
    </citation>
    <scope>NUCLEOTIDE SEQUENCE [LARGE SCALE GENOMIC DNA]</scope>
    <source>
        <strain evidence="1 2">IDN1</strain>
    </source>
</reference>
<evidence type="ECO:0000313" key="2">
    <source>
        <dbReference type="Proteomes" id="UP000464658"/>
    </source>
</evidence>
<organism evidence="1 2">
    <name type="scientific">Bacillus safensis</name>
    <dbReference type="NCBI Taxonomy" id="561879"/>
    <lineage>
        <taxon>Bacteria</taxon>
        <taxon>Bacillati</taxon>
        <taxon>Bacillota</taxon>
        <taxon>Bacilli</taxon>
        <taxon>Bacillales</taxon>
        <taxon>Bacillaceae</taxon>
        <taxon>Bacillus</taxon>
    </lineage>
</organism>
<protein>
    <submittedName>
        <fullName evidence="1">Uncharacterized protein</fullName>
    </submittedName>
</protein>
<evidence type="ECO:0000313" key="1">
    <source>
        <dbReference type="EMBL" id="BBP92545.1"/>
    </source>
</evidence>
<dbReference type="InterPro" id="IPR051549">
    <property type="entry name" value="PEP_Utilizing_Enz"/>
</dbReference>
<name>A0A5S9MIC5_BACIA</name>
<accession>A0A5S9MIC5</accession>
<dbReference type="AlphaFoldDB" id="A0A5S9MIC5"/>
<gene>
    <name evidence="1" type="ORF">BsIDN1_61630</name>
</gene>
<dbReference type="PANTHER" id="PTHR43615:SF1">
    <property type="entry name" value="PPDK_N DOMAIN-CONTAINING PROTEIN"/>
    <property type="match status" value="1"/>
</dbReference>
<dbReference type="Proteomes" id="UP000464658">
    <property type="component" value="Chromosome"/>
</dbReference>